<protein>
    <submittedName>
        <fullName evidence="1">MSMEG_1061 family FMN-dependent PPOX-type flavoprotein</fullName>
    </submittedName>
</protein>
<gene>
    <name evidence="1" type="ORF">ACI1P1_24605</name>
</gene>
<evidence type="ECO:0000313" key="1">
    <source>
        <dbReference type="EMBL" id="MFM9331482.1"/>
    </source>
</evidence>
<keyword evidence="2" id="KW-1185">Reference proteome</keyword>
<sequence>MDRLEVQSCTVQSLEELRELVGPPHEAVVKKSIGLISEEAKGFISQSPMMFLSTSSGDGACDVSPRGDAPGFVHVANPQQLVIPERPGNKRVDSLCNILENPHVGLLFLIPGMEEVLRVNGRATVIKEHPVLELLKLKGKAPLLGIVVEVEECFIHCPRALKHSGIWEQDSWPAKEQLPSSMDIFQSHLKISGYTRE</sequence>
<reference evidence="1" key="1">
    <citation type="submission" date="2024-12" db="EMBL/GenBank/DDBJ databases">
        <authorList>
            <person name="Wu N."/>
        </authorList>
    </citation>
    <scope>NUCLEOTIDE SEQUENCE</scope>
    <source>
        <strain evidence="1">P15</strain>
    </source>
</reference>
<organism evidence="1 2">
    <name type="scientific">Paenibacillus mesotrionivorans</name>
    <dbReference type="NCBI Taxonomy" id="3160968"/>
    <lineage>
        <taxon>Bacteria</taxon>
        <taxon>Bacillati</taxon>
        <taxon>Bacillota</taxon>
        <taxon>Bacilli</taxon>
        <taxon>Bacillales</taxon>
        <taxon>Paenibacillaceae</taxon>
        <taxon>Paenibacillus</taxon>
    </lineage>
</organism>
<accession>A0ACC7PAV2</accession>
<name>A0ACC7PAV2_9BACL</name>
<evidence type="ECO:0000313" key="2">
    <source>
        <dbReference type="Proteomes" id="UP001631969"/>
    </source>
</evidence>
<dbReference type="EMBL" id="JBJURJ010000018">
    <property type="protein sequence ID" value="MFM9331482.1"/>
    <property type="molecule type" value="Genomic_DNA"/>
</dbReference>
<dbReference type="Proteomes" id="UP001631969">
    <property type="component" value="Unassembled WGS sequence"/>
</dbReference>
<comment type="caution">
    <text evidence="1">The sequence shown here is derived from an EMBL/GenBank/DDBJ whole genome shotgun (WGS) entry which is preliminary data.</text>
</comment>
<proteinExistence type="predicted"/>